<dbReference type="GO" id="GO:0016020">
    <property type="term" value="C:membrane"/>
    <property type="evidence" value="ECO:0007669"/>
    <property type="project" value="InterPro"/>
</dbReference>
<dbReference type="Pfam" id="PF00892">
    <property type="entry name" value="EamA"/>
    <property type="match status" value="2"/>
</dbReference>
<dbReference type="PANTHER" id="PTHR22911:SF103">
    <property type="entry name" value="BLR2811 PROTEIN"/>
    <property type="match status" value="1"/>
</dbReference>
<dbReference type="Proteomes" id="UP000472676">
    <property type="component" value="Unassembled WGS sequence"/>
</dbReference>
<feature type="transmembrane region" description="Helical" evidence="1">
    <location>
        <begin position="50"/>
        <end position="71"/>
    </location>
</feature>
<feature type="transmembrane region" description="Helical" evidence="1">
    <location>
        <begin position="242"/>
        <end position="260"/>
    </location>
</feature>
<dbReference type="EMBL" id="JAAMOW010000001">
    <property type="protein sequence ID" value="NGY03290.1"/>
    <property type="molecule type" value="Genomic_DNA"/>
</dbReference>
<dbReference type="InterPro" id="IPR037185">
    <property type="entry name" value="EmrE-like"/>
</dbReference>
<proteinExistence type="predicted"/>
<evidence type="ECO:0000259" key="2">
    <source>
        <dbReference type="Pfam" id="PF00892"/>
    </source>
</evidence>
<reference evidence="3 4" key="1">
    <citation type="journal article" date="2014" name="Int. J. Syst. Evol. Microbiol.">
        <title>Solimonas terrae sp. nov., isolated from soil.</title>
        <authorList>
            <person name="Kim S.J."/>
            <person name="Moon J.Y."/>
            <person name="Weon H.Y."/>
            <person name="Ahn J.H."/>
            <person name="Chen W.M."/>
            <person name="Kwon S.W."/>
        </authorList>
    </citation>
    <scope>NUCLEOTIDE SEQUENCE [LARGE SCALE GENOMIC DNA]</scope>
    <source>
        <strain evidence="3 4">KIS83-12</strain>
    </source>
</reference>
<accession>A0A6M2BLT1</accession>
<feature type="transmembrane region" description="Helical" evidence="1">
    <location>
        <begin position="12"/>
        <end position="34"/>
    </location>
</feature>
<keyword evidence="1" id="KW-1133">Transmembrane helix</keyword>
<name>A0A6M2BLT1_9GAMM</name>
<protein>
    <submittedName>
        <fullName evidence="3">DMT family transporter</fullName>
    </submittedName>
</protein>
<organism evidence="3 4">
    <name type="scientific">Solimonas terrae</name>
    <dbReference type="NCBI Taxonomy" id="1396819"/>
    <lineage>
        <taxon>Bacteria</taxon>
        <taxon>Pseudomonadati</taxon>
        <taxon>Pseudomonadota</taxon>
        <taxon>Gammaproteobacteria</taxon>
        <taxon>Nevskiales</taxon>
        <taxon>Nevskiaceae</taxon>
        <taxon>Solimonas</taxon>
    </lineage>
</organism>
<dbReference type="AlphaFoldDB" id="A0A6M2BLT1"/>
<evidence type="ECO:0000313" key="4">
    <source>
        <dbReference type="Proteomes" id="UP000472676"/>
    </source>
</evidence>
<comment type="caution">
    <text evidence="3">The sequence shown here is derived from an EMBL/GenBank/DDBJ whole genome shotgun (WGS) entry which is preliminary data.</text>
</comment>
<feature type="domain" description="EamA" evidence="2">
    <location>
        <begin position="128"/>
        <end position="253"/>
    </location>
</feature>
<keyword evidence="4" id="KW-1185">Reference proteome</keyword>
<dbReference type="InterPro" id="IPR000620">
    <property type="entry name" value="EamA_dom"/>
</dbReference>
<sequence length="275" mass="29114">MDTTTKYLAARYPAPMVVALRYIVQCLLMLVLLYPSQGRRLFQTQRTDLVLIRAGCLAVASMCLTLALQRMPVAESTAIVFLSPMLVVLMAGPVLREYVTRFGLMAAVAGFVGVLLIARPGAGLDAVGVLLAICAATANAVYQLLSRVLATTERTIALLFYTALVGAVGYGALLPWFWTGPLPPLTHLALFCSTGVLGGVGHFLFTAAHRHTAASALAPLQYAQLVWASFLGWLVFGHIPDGPGVLGMMIVAVSGGAVAMRSRLAARTLEQAAAN</sequence>
<keyword evidence="1" id="KW-0812">Transmembrane</keyword>
<feature type="transmembrane region" description="Helical" evidence="1">
    <location>
        <begin position="102"/>
        <end position="120"/>
    </location>
</feature>
<feature type="transmembrane region" description="Helical" evidence="1">
    <location>
        <begin position="157"/>
        <end position="178"/>
    </location>
</feature>
<dbReference type="SUPFAM" id="SSF103481">
    <property type="entry name" value="Multidrug resistance efflux transporter EmrE"/>
    <property type="match status" value="2"/>
</dbReference>
<evidence type="ECO:0000313" key="3">
    <source>
        <dbReference type="EMBL" id="NGY03290.1"/>
    </source>
</evidence>
<feature type="transmembrane region" description="Helical" evidence="1">
    <location>
        <begin position="217"/>
        <end position="236"/>
    </location>
</feature>
<feature type="transmembrane region" description="Helical" evidence="1">
    <location>
        <begin position="184"/>
        <end position="205"/>
    </location>
</feature>
<dbReference type="PANTHER" id="PTHR22911">
    <property type="entry name" value="ACYL-MALONYL CONDENSING ENZYME-RELATED"/>
    <property type="match status" value="1"/>
</dbReference>
<feature type="domain" description="EamA" evidence="2">
    <location>
        <begin position="4"/>
        <end position="118"/>
    </location>
</feature>
<feature type="transmembrane region" description="Helical" evidence="1">
    <location>
        <begin position="126"/>
        <end position="145"/>
    </location>
</feature>
<feature type="transmembrane region" description="Helical" evidence="1">
    <location>
        <begin position="77"/>
        <end position="95"/>
    </location>
</feature>
<gene>
    <name evidence="3" type="ORF">G7Y85_00785</name>
</gene>
<evidence type="ECO:0000256" key="1">
    <source>
        <dbReference type="SAM" id="Phobius"/>
    </source>
</evidence>
<keyword evidence="1" id="KW-0472">Membrane</keyword>